<dbReference type="InterPro" id="IPR020846">
    <property type="entry name" value="MFS_dom"/>
</dbReference>
<feature type="transmembrane region" description="Helical" evidence="6">
    <location>
        <begin position="448"/>
        <end position="470"/>
    </location>
</feature>
<dbReference type="InterPro" id="IPR036259">
    <property type="entry name" value="MFS_trans_sf"/>
</dbReference>
<feature type="region of interest" description="Disordered" evidence="5">
    <location>
        <begin position="504"/>
        <end position="547"/>
    </location>
</feature>
<dbReference type="CDD" id="cd17374">
    <property type="entry name" value="MFS_OAT"/>
    <property type="match status" value="1"/>
</dbReference>
<dbReference type="EMBL" id="VZTN01007295">
    <property type="protein sequence ID" value="NXS79762.1"/>
    <property type="molecule type" value="Genomic_DNA"/>
</dbReference>
<feature type="non-terminal residue" evidence="8">
    <location>
        <position position="1"/>
    </location>
</feature>
<evidence type="ECO:0000256" key="5">
    <source>
        <dbReference type="SAM" id="MobiDB-lite"/>
    </source>
</evidence>
<evidence type="ECO:0000313" key="9">
    <source>
        <dbReference type="Proteomes" id="UP000545329"/>
    </source>
</evidence>
<feature type="transmembrane region" description="Helical" evidence="6">
    <location>
        <begin position="223"/>
        <end position="245"/>
    </location>
</feature>
<feature type="transmembrane region" description="Helical" evidence="6">
    <location>
        <begin position="257"/>
        <end position="277"/>
    </location>
</feature>
<feature type="transmembrane region" description="Helical" evidence="6">
    <location>
        <begin position="360"/>
        <end position="379"/>
    </location>
</feature>
<protein>
    <submittedName>
        <fullName evidence="8">S22AD protein</fullName>
    </submittedName>
</protein>
<dbReference type="Gene3D" id="1.20.1250.20">
    <property type="entry name" value="MFS general substrate transporter like domains"/>
    <property type="match status" value="1"/>
</dbReference>
<keyword evidence="9" id="KW-1185">Reference proteome</keyword>
<feature type="compositionally biased region" description="Polar residues" evidence="5">
    <location>
        <begin position="538"/>
        <end position="547"/>
    </location>
</feature>
<feature type="non-terminal residue" evidence="8">
    <location>
        <position position="547"/>
    </location>
</feature>
<feature type="transmembrane region" description="Helical" evidence="6">
    <location>
        <begin position="165"/>
        <end position="184"/>
    </location>
</feature>
<evidence type="ECO:0000256" key="1">
    <source>
        <dbReference type="ARBA" id="ARBA00004141"/>
    </source>
</evidence>
<sequence length="547" mass="59596">MSGVGEILKAVGDFGRFQKCLVLLSVIPCLSVAFHQFCQLFMVVEVPHHCDTSWIRTIGPNLTEEEQLNLTLPRGPDGEFEQCSMYSPVDWDLDSIVAYGLNDTQKCSSGWVYPSEQPPSLLTEFDLVCDRKNLNDIAQAIYMAGLLLGSMIFGPLSDRIGRRPVILISVFLQGLFGLGIAFVPHFYVYMAFRCVVGASVSGITMTMLALATEWIGVSYRPMAVLSSHCCFAIGQMILAGLSYGIHNWRLLEIAGSAPIFAFFFSIAVLPESARWLVTKGRIEEAKKVLQKAAATNKRSLPPGLLEQLKPEQEVKSGSFLDLFRKNLRKVTLIMSCAWFVNSFVYYGLSLNVTNFGLNIYLTQLAFGAVEIPARVGCIFILQRFGRRKTQAVLLVLSGLVCLIIIGIPEDQPVATTVLATIGKFAASASFSTSFIYSAELFPTVVRQTGVGLCSMSARVAGILAPLVRLLDQYHRAIPMAILGSAPVLGGLLCVLLPETRGTDLADSTGNSHPPAEVCKNATRGSQNGQVKGKDGGQDNESTKTTYF</sequence>
<feature type="transmembrane region" description="Helical" evidence="6">
    <location>
        <begin position="330"/>
        <end position="348"/>
    </location>
</feature>
<dbReference type="AlphaFoldDB" id="A0A7L2X9Z6"/>
<evidence type="ECO:0000313" key="8">
    <source>
        <dbReference type="EMBL" id="NXS79762.1"/>
    </source>
</evidence>
<feature type="transmembrane region" description="Helical" evidence="6">
    <location>
        <begin position="476"/>
        <end position="496"/>
    </location>
</feature>
<evidence type="ECO:0000256" key="4">
    <source>
        <dbReference type="ARBA" id="ARBA00023136"/>
    </source>
</evidence>
<dbReference type="GO" id="GO:0016020">
    <property type="term" value="C:membrane"/>
    <property type="evidence" value="ECO:0007669"/>
    <property type="project" value="UniProtKB-SubCell"/>
</dbReference>
<name>A0A7L2X9Z6_9PASS</name>
<feature type="transmembrane region" description="Helical" evidence="6">
    <location>
        <begin position="137"/>
        <end position="153"/>
    </location>
</feature>
<evidence type="ECO:0000256" key="6">
    <source>
        <dbReference type="SAM" id="Phobius"/>
    </source>
</evidence>
<evidence type="ECO:0000259" key="7">
    <source>
        <dbReference type="PROSITE" id="PS50850"/>
    </source>
</evidence>
<keyword evidence="4 6" id="KW-0472">Membrane</keyword>
<keyword evidence="3 6" id="KW-1133">Transmembrane helix</keyword>
<keyword evidence="2 6" id="KW-0812">Transmembrane</keyword>
<dbReference type="SUPFAM" id="SSF103473">
    <property type="entry name" value="MFS general substrate transporter"/>
    <property type="match status" value="1"/>
</dbReference>
<feature type="transmembrane region" description="Helical" evidence="6">
    <location>
        <begin position="190"/>
        <end position="211"/>
    </location>
</feature>
<evidence type="ECO:0000256" key="3">
    <source>
        <dbReference type="ARBA" id="ARBA00022989"/>
    </source>
</evidence>
<feature type="domain" description="Major facilitator superfamily (MFS) profile" evidence="7">
    <location>
        <begin position="95"/>
        <end position="501"/>
    </location>
</feature>
<organism evidence="8 9">
    <name type="scientific">Erpornis zantholeuca</name>
    <dbReference type="NCBI Taxonomy" id="1112836"/>
    <lineage>
        <taxon>Eukaryota</taxon>
        <taxon>Metazoa</taxon>
        <taxon>Chordata</taxon>
        <taxon>Craniata</taxon>
        <taxon>Vertebrata</taxon>
        <taxon>Euteleostomi</taxon>
        <taxon>Archelosauria</taxon>
        <taxon>Archosauria</taxon>
        <taxon>Dinosauria</taxon>
        <taxon>Saurischia</taxon>
        <taxon>Theropoda</taxon>
        <taxon>Coelurosauria</taxon>
        <taxon>Aves</taxon>
        <taxon>Neognathae</taxon>
        <taxon>Neoaves</taxon>
        <taxon>Telluraves</taxon>
        <taxon>Australaves</taxon>
        <taxon>Passeriformes</taxon>
        <taxon>Sylvioidea</taxon>
        <taxon>Timaliidae</taxon>
        <taxon>Erpornis</taxon>
    </lineage>
</organism>
<feature type="transmembrane region" description="Helical" evidence="6">
    <location>
        <begin position="21"/>
        <end position="44"/>
    </location>
</feature>
<accession>A0A7L2X9Z6</accession>
<gene>
    <name evidence="8" type="primary">Slc22a13_0</name>
    <name evidence="8" type="ORF">ERPZAN_R10744</name>
</gene>
<comment type="caution">
    <text evidence="8">The sequence shown here is derived from an EMBL/GenBank/DDBJ whole genome shotgun (WGS) entry which is preliminary data.</text>
</comment>
<proteinExistence type="predicted"/>
<dbReference type="OrthoDB" id="5296287at2759"/>
<evidence type="ECO:0000256" key="2">
    <source>
        <dbReference type="ARBA" id="ARBA00022692"/>
    </source>
</evidence>
<dbReference type="PROSITE" id="PS50850">
    <property type="entry name" value="MFS"/>
    <property type="match status" value="1"/>
</dbReference>
<feature type="transmembrane region" description="Helical" evidence="6">
    <location>
        <begin position="391"/>
        <end position="407"/>
    </location>
</feature>
<dbReference type="InterPro" id="IPR005828">
    <property type="entry name" value="MFS_sugar_transport-like"/>
</dbReference>
<reference evidence="8 9" key="1">
    <citation type="submission" date="2019-09" db="EMBL/GenBank/DDBJ databases">
        <title>Bird 10,000 Genomes (B10K) Project - Family phase.</title>
        <authorList>
            <person name="Zhang G."/>
        </authorList>
    </citation>
    <scope>NUCLEOTIDE SEQUENCE [LARGE SCALE GENOMIC DNA]</scope>
    <source>
        <strain evidence="8">B10K-DU-002-58</strain>
        <tissue evidence="8">Muscle</tissue>
    </source>
</reference>
<dbReference type="PANTHER" id="PTHR24064">
    <property type="entry name" value="SOLUTE CARRIER FAMILY 22 MEMBER"/>
    <property type="match status" value="1"/>
</dbReference>
<comment type="subcellular location">
    <subcellularLocation>
        <location evidence="1">Membrane</location>
        <topology evidence="1">Multi-pass membrane protein</topology>
    </subcellularLocation>
</comment>
<dbReference type="GO" id="GO:0022857">
    <property type="term" value="F:transmembrane transporter activity"/>
    <property type="evidence" value="ECO:0007669"/>
    <property type="project" value="InterPro"/>
</dbReference>
<dbReference type="Pfam" id="PF00083">
    <property type="entry name" value="Sugar_tr"/>
    <property type="match status" value="1"/>
</dbReference>
<feature type="transmembrane region" description="Helical" evidence="6">
    <location>
        <begin position="413"/>
        <end position="436"/>
    </location>
</feature>
<dbReference type="Proteomes" id="UP000545329">
    <property type="component" value="Unassembled WGS sequence"/>
</dbReference>